<dbReference type="OrthoDB" id="9808398at2"/>
<dbReference type="SUPFAM" id="SSF53474">
    <property type="entry name" value="alpha/beta-Hydrolases"/>
    <property type="match status" value="1"/>
</dbReference>
<accession>A0A1N7IYM8</accession>
<evidence type="ECO:0000313" key="3">
    <source>
        <dbReference type="EMBL" id="SIS42218.1"/>
    </source>
</evidence>
<evidence type="ECO:0000256" key="1">
    <source>
        <dbReference type="ARBA" id="ARBA00022801"/>
    </source>
</evidence>
<dbReference type="RefSeq" id="WP_076398818.1">
    <property type="nucleotide sequence ID" value="NZ_FTOA01000001.1"/>
</dbReference>
<reference evidence="3 4" key="1">
    <citation type="submission" date="2017-01" db="EMBL/GenBank/DDBJ databases">
        <authorList>
            <person name="Mah S.A."/>
            <person name="Swanson W.J."/>
            <person name="Moy G.W."/>
            <person name="Vacquier V.D."/>
        </authorList>
    </citation>
    <scope>NUCLEOTIDE SEQUENCE [LARGE SCALE GENOMIC DNA]</scope>
    <source>
        <strain evidence="3 4">DSM 11589</strain>
    </source>
</reference>
<dbReference type="InterPro" id="IPR029058">
    <property type="entry name" value="AB_hydrolase_fold"/>
</dbReference>
<gene>
    <name evidence="3" type="ORF">SAMN05421779_101776</name>
</gene>
<dbReference type="Gene3D" id="3.40.50.1820">
    <property type="entry name" value="alpha/beta hydrolase"/>
    <property type="match status" value="1"/>
</dbReference>
<organism evidence="3 4">
    <name type="scientific">Insolitispirillum peregrinum</name>
    <dbReference type="NCBI Taxonomy" id="80876"/>
    <lineage>
        <taxon>Bacteria</taxon>
        <taxon>Pseudomonadati</taxon>
        <taxon>Pseudomonadota</taxon>
        <taxon>Alphaproteobacteria</taxon>
        <taxon>Rhodospirillales</taxon>
        <taxon>Novispirillaceae</taxon>
        <taxon>Insolitispirillum</taxon>
    </lineage>
</organism>
<feature type="domain" description="AB hydrolase-1" evidence="2">
    <location>
        <begin position="15"/>
        <end position="247"/>
    </location>
</feature>
<dbReference type="AlphaFoldDB" id="A0A1N7IYM8"/>
<dbReference type="Pfam" id="PF00561">
    <property type="entry name" value="Abhydrolase_1"/>
    <property type="match status" value="1"/>
</dbReference>
<dbReference type="Proteomes" id="UP000185678">
    <property type="component" value="Unassembled WGS sequence"/>
</dbReference>
<proteinExistence type="predicted"/>
<evidence type="ECO:0000259" key="2">
    <source>
        <dbReference type="Pfam" id="PF00561"/>
    </source>
</evidence>
<evidence type="ECO:0000313" key="4">
    <source>
        <dbReference type="Proteomes" id="UP000185678"/>
    </source>
</evidence>
<dbReference type="PANTHER" id="PTHR46118">
    <property type="entry name" value="PROTEIN ABHD11"/>
    <property type="match status" value="1"/>
</dbReference>
<dbReference type="InterPro" id="IPR000639">
    <property type="entry name" value="Epox_hydrolase-like"/>
</dbReference>
<dbReference type="PRINTS" id="PR00412">
    <property type="entry name" value="EPOXHYDRLASE"/>
</dbReference>
<dbReference type="EMBL" id="FTOA01000001">
    <property type="protein sequence ID" value="SIS42218.1"/>
    <property type="molecule type" value="Genomic_DNA"/>
</dbReference>
<name>A0A1N7IYM8_9PROT</name>
<protein>
    <submittedName>
        <fullName evidence="3">Pimeloyl-ACP methyl ester carboxylesterase</fullName>
    </submittedName>
</protein>
<keyword evidence="4" id="KW-1185">Reference proteome</keyword>
<dbReference type="PRINTS" id="PR00111">
    <property type="entry name" value="ABHYDROLASE"/>
</dbReference>
<keyword evidence="1" id="KW-0378">Hydrolase</keyword>
<dbReference type="InterPro" id="IPR000073">
    <property type="entry name" value="AB_hydrolase_1"/>
</dbReference>
<dbReference type="GO" id="GO:0016787">
    <property type="term" value="F:hydrolase activity"/>
    <property type="evidence" value="ECO:0007669"/>
    <property type="project" value="UniProtKB-KW"/>
</dbReference>
<sequence>MSSLAFLEHGDASRPPLLILHGLFGSGRNWGTIARKLANSYHVFALDLPNHGRSEWTAGAMDYPYMAQVVANWMDEHALPSATIIGHSMGGKTAMQLALLHPERVDLLVAVDVAPVPYGPREHGGYIKAMQDVTLTGISRRSEVEALLEDTITETMIRKFLMQNLVQDEGSEQLRWQINLDGLAASLPALMDFPLPEDVEPFTNPSFFLAGGASNYVLPDYESAIRRLFLDHGLYRIPGGGHWPHAETPEIFMEQVMGFLDRHRG</sequence>
<dbReference type="STRING" id="80876.SAMN05421779_101776"/>
<dbReference type="PANTHER" id="PTHR46118:SF4">
    <property type="entry name" value="PROTEIN ABHD11"/>
    <property type="match status" value="1"/>
</dbReference>